<accession>A0A1H4DZ88</accession>
<keyword evidence="1" id="KW-0812">Transmembrane</keyword>
<feature type="transmembrane region" description="Helical" evidence="1">
    <location>
        <begin position="6"/>
        <end position="26"/>
    </location>
</feature>
<organism evidence="2 3">
    <name type="scientific">Psychroflexus halocasei</name>
    <dbReference type="NCBI Taxonomy" id="908615"/>
    <lineage>
        <taxon>Bacteria</taxon>
        <taxon>Pseudomonadati</taxon>
        <taxon>Bacteroidota</taxon>
        <taxon>Flavobacteriia</taxon>
        <taxon>Flavobacteriales</taxon>
        <taxon>Flavobacteriaceae</taxon>
        <taxon>Psychroflexus</taxon>
    </lineage>
</organism>
<dbReference type="AlphaFoldDB" id="A0A1H4DZ88"/>
<evidence type="ECO:0000313" key="2">
    <source>
        <dbReference type="EMBL" id="SEA78115.1"/>
    </source>
</evidence>
<keyword evidence="1" id="KW-0472">Membrane</keyword>
<reference evidence="2 3" key="1">
    <citation type="submission" date="2016-10" db="EMBL/GenBank/DDBJ databases">
        <authorList>
            <person name="de Groot N.N."/>
        </authorList>
    </citation>
    <scope>NUCLEOTIDE SEQUENCE [LARGE SCALE GENOMIC DNA]</scope>
    <source>
        <strain evidence="2 3">DSM 23581</strain>
    </source>
</reference>
<gene>
    <name evidence="2" type="ORF">SAMN05421540_1201</name>
</gene>
<keyword evidence="3" id="KW-1185">Reference proteome</keyword>
<protein>
    <submittedName>
        <fullName evidence="2">Uncharacterized protein</fullName>
    </submittedName>
</protein>
<sequence>MTFYLIILLIFILLIVGLIFWIFRIFKTYKKGNRKSALIQSSILGIILIFISWQLQIFPLSKNFYIKERTEKLTGKSFWSWKEYDYEELGIRGEGYTLDIFKFNDEMAEYFSNPSADFIQKYPPKDLADVKWTETPIKQADIETLNFVTPIYGGWNGEIVERQDFIKTIANEKGGFYAFKKSGGTDFYLISPKRNLIILINHNM</sequence>
<keyword evidence="1" id="KW-1133">Transmembrane helix</keyword>
<dbReference type="Proteomes" id="UP000198820">
    <property type="component" value="Unassembled WGS sequence"/>
</dbReference>
<feature type="transmembrane region" description="Helical" evidence="1">
    <location>
        <begin position="38"/>
        <end position="55"/>
    </location>
</feature>
<name>A0A1H4DZ88_9FLAO</name>
<evidence type="ECO:0000313" key="3">
    <source>
        <dbReference type="Proteomes" id="UP000198820"/>
    </source>
</evidence>
<evidence type="ECO:0000256" key="1">
    <source>
        <dbReference type="SAM" id="Phobius"/>
    </source>
</evidence>
<dbReference type="RefSeq" id="WP_093246017.1">
    <property type="nucleotide sequence ID" value="NZ_FNQF01000020.1"/>
</dbReference>
<dbReference type="EMBL" id="FNQF01000020">
    <property type="protein sequence ID" value="SEA78115.1"/>
    <property type="molecule type" value="Genomic_DNA"/>
</dbReference>
<proteinExistence type="predicted"/>